<organism evidence="4 5">
    <name type="scientific">Flavobacterium humi</name>
    <dbReference type="NCBI Taxonomy" id="2562683"/>
    <lineage>
        <taxon>Bacteria</taxon>
        <taxon>Pseudomonadati</taxon>
        <taxon>Bacteroidota</taxon>
        <taxon>Flavobacteriia</taxon>
        <taxon>Flavobacteriales</taxon>
        <taxon>Flavobacteriaceae</taxon>
        <taxon>Flavobacterium</taxon>
    </lineage>
</organism>
<feature type="compositionally biased region" description="Basic and acidic residues" evidence="2">
    <location>
        <begin position="163"/>
        <end position="173"/>
    </location>
</feature>
<gene>
    <name evidence="4" type="ORF">E4635_09945</name>
</gene>
<feature type="region of interest" description="Disordered" evidence="2">
    <location>
        <begin position="30"/>
        <end position="66"/>
    </location>
</feature>
<keyword evidence="3" id="KW-0472">Membrane</keyword>
<dbReference type="AlphaFoldDB" id="A0A4Z0L5I5"/>
<protein>
    <submittedName>
        <fullName evidence="4">Uncharacterized protein</fullName>
    </submittedName>
</protein>
<feature type="compositionally biased region" description="Basic and acidic residues" evidence="2">
    <location>
        <begin position="118"/>
        <end position="128"/>
    </location>
</feature>
<feature type="coiled-coil region" evidence="1">
    <location>
        <begin position="473"/>
        <end position="558"/>
    </location>
</feature>
<keyword evidence="3" id="KW-0812">Transmembrane</keyword>
<dbReference type="Proteomes" id="UP000297407">
    <property type="component" value="Unassembled WGS sequence"/>
</dbReference>
<evidence type="ECO:0000256" key="2">
    <source>
        <dbReference type="SAM" id="MobiDB-lite"/>
    </source>
</evidence>
<keyword evidence="1" id="KW-0175">Coiled coil</keyword>
<accession>A0A4Z0L5I5</accession>
<evidence type="ECO:0000256" key="1">
    <source>
        <dbReference type="SAM" id="Coils"/>
    </source>
</evidence>
<evidence type="ECO:0000313" key="4">
    <source>
        <dbReference type="EMBL" id="TGD57506.1"/>
    </source>
</evidence>
<dbReference type="EMBL" id="SRLH01000005">
    <property type="protein sequence ID" value="TGD57506.1"/>
    <property type="molecule type" value="Genomic_DNA"/>
</dbReference>
<dbReference type="RefSeq" id="WP_135526497.1">
    <property type="nucleotide sequence ID" value="NZ_SRLH01000005.1"/>
</dbReference>
<comment type="caution">
    <text evidence="4">The sequence shown here is derived from an EMBL/GenBank/DDBJ whole genome shotgun (WGS) entry which is preliminary data.</text>
</comment>
<reference evidence="4 5" key="1">
    <citation type="submission" date="2019-04" db="EMBL/GenBank/DDBJ databases">
        <title>Flavobacterium sp. strain DS2-A Genome sequencing and assembly.</title>
        <authorList>
            <person name="Kim I."/>
        </authorList>
    </citation>
    <scope>NUCLEOTIDE SEQUENCE [LARGE SCALE GENOMIC DNA]</scope>
    <source>
        <strain evidence="4 5">DS2-A</strain>
    </source>
</reference>
<proteinExistence type="predicted"/>
<feature type="region of interest" description="Disordered" evidence="2">
    <location>
        <begin position="108"/>
        <end position="131"/>
    </location>
</feature>
<evidence type="ECO:0000256" key="3">
    <source>
        <dbReference type="SAM" id="Phobius"/>
    </source>
</evidence>
<dbReference type="OrthoDB" id="4317910at2"/>
<feature type="region of interest" description="Disordered" evidence="2">
    <location>
        <begin position="144"/>
        <end position="233"/>
    </location>
</feature>
<keyword evidence="5" id="KW-1185">Reference proteome</keyword>
<feature type="transmembrane region" description="Helical" evidence="3">
    <location>
        <begin position="772"/>
        <end position="794"/>
    </location>
</feature>
<sequence>MKAEPISKKPSLTSKKPFFGAKKKLDVKLNKAQKRATTPLVLNKKPKKGAKEKKESDKKAAQSLKKPVAEIKTTAVKYQKHKESDTVLKEAQGAAILPSEKTNKVVANRSQVDVMDSQTKDSKKFDKKNFKKKLQEQINDTIKSKEDAKKIKNNGVDDTVTEDIGKSLEEEKSTAGGKVENSTLKPPAVPETPEDEVTANEPKGLIKEAPEAKTLTTQKGTLAPTKKPAEETDFTTETKVLDDQYGQNNLSQNKLQNSNEPSFIQADQQKQDSQAKAQELTDQNRKNEAKTIANTRASNTNAINGSYNGMLQTNTTINGGRFDNQKTKSAEENKIRNDVSRELDAIYNETNSNVLSYFGAIDFYIEQIFGLSLTMNLDTFSRRVAKLLDENTGFLNNVGAALTGDDLLSEVQIFDIAKKEFIEHMQKPIDDLVNTVDLYLNAANNAIKLGKGKVDKFWKSQSDETKKIAGDIYDESNTKFEELENSVESKEGAVIDKVTEKFSAALDELDARFEKAKEENKSWLDRAIDAVKAVINTIIELKNAIQSIARKAAKYAEQIIDDPITFFGNLSDGVGMGFTNFKNNIDKHLVKGVLEWLTGSMAGSEIELPKELNLEGITSLVLQILGISIKKIKNLVIDIIGKERFEFIEKGVDAGLAAGNNILNMFKILNEKGLAGLWEFIKEEFSDLKEMLIENVKTFVVETITMKAIEFLLSLLIPGAGFIRAAQLLIKFVVTLFQKAAQILKIIDGIIESFGNIIRKDLAGAAEKVENVFSGFLSLAISFLAAVLGLNGIVGKVQKFIQQKIRPKIDQILNKIAKKIKEVITKIGLTKLIDKSMKAVEKGKAWVDEKKKKAKDTAKKYGDKLLIFLGFKKRFTMGTETHTLLFEDKGGVPEFYVQSTPQKYTDFIKDVTFEDKYARGRGVSDKYGESTPQATAKKAGKVVDGELGKYEKTDEKDRKKWGDNLIVHMNNIADVISKYGETGTSEKDVPSIVEWEPTNPKGLGKKVNAKQLSANYVEGQEVGEQHDGGGLTTEWDIVSQNKGNNSVYYYVRGHLLNAKVGGVVNNTNLTPLSKDSNKEHLKNVERDAKKIVTGKKSESDTKTKSSIISYSVEALYGDHPKRNLPNLKAREKQVKEIEETRGVVPTTLKFTLKKLMIKNGKVVVDDSFTEISDSIKNELPPVVKLKS</sequence>
<feature type="region of interest" description="Disordered" evidence="2">
    <location>
        <begin position="265"/>
        <end position="296"/>
    </location>
</feature>
<keyword evidence="3" id="KW-1133">Transmembrane helix</keyword>
<feature type="region of interest" description="Disordered" evidence="2">
    <location>
        <begin position="1"/>
        <end position="20"/>
    </location>
</feature>
<name>A0A4Z0L5I5_9FLAO</name>
<feature type="compositionally biased region" description="Low complexity" evidence="2">
    <location>
        <begin position="265"/>
        <end position="278"/>
    </location>
</feature>
<evidence type="ECO:0000313" key="5">
    <source>
        <dbReference type="Proteomes" id="UP000297407"/>
    </source>
</evidence>